<dbReference type="Proteomes" id="UP000192997">
    <property type="component" value="Unassembled WGS sequence"/>
</dbReference>
<evidence type="ECO:0000313" key="1">
    <source>
        <dbReference type="EMBL" id="OSO88147.1"/>
    </source>
</evidence>
<reference evidence="2" key="1">
    <citation type="submission" date="2017-04" db="EMBL/GenBank/DDBJ databases">
        <authorList>
            <person name="Abreu V.A."/>
            <person name="Popin R.V."/>
            <person name="Rigonato J."/>
            <person name="Andreote A.P."/>
            <person name="Schaker P.C."/>
            <person name="Hoff-Risseti C."/>
            <person name="Alvarenga D.O."/>
            <person name="Varani A.M."/>
            <person name="Fiore M.F."/>
        </authorList>
    </citation>
    <scope>NUCLEOTIDE SEQUENCE [LARGE SCALE GENOMIC DNA]</scope>
    <source>
        <strain evidence="2">CENA303</strain>
    </source>
</reference>
<dbReference type="AlphaFoldDB" id="A0A1X4G3H3"/>
<evidence type="ECO:0000313" key="2">
    <source>
        <dbReference type="Proteomes" id="UP000192997"/>
    </source>
</evidence>
<sequence length="822" mass="93335">MNNNKMHETHEIHEFSTGINFEQRGNGWVSLGFTGQYMNSTIRDIPKAVERSIANEEFALVEGSSREQAAIIGRSVGSGNDIWSVIAVVTRGKDEVGRSAPFHRYFLCQGEHKLRVILAWWEQNNRPTFNPFDFQVLGSPHSFAGEVPPPSDLEQIEQILSLFKEQAQPQEDKEQILPLSREESVFTGQLGEQPQPQFAQGFDQQQILATSTGGTKPQTDTEEVWQFKNLPIVLDPTPQYDLYSINALAIKKCNLSKNGLPVSWAFNVEALVKPERFQIIQPASEKAVERIKRAIASTSQVKINTVNIDEAALKSALRGLINSSQVKPEAVGVIVNGVTNKEITPEYWEHLFNSQGANQGIRQKIYSPQMVKLVTLRALVLPKTLPEFLGWLNIQAGKKVNQNQMVSLQFQQAIKELFPKEKVAEGIGYLLPSLLNGKISPDGLSWLLAKNGSNSIWSYAQKQFVNDVRNDLQLIFDQYKNSKSLNFDEGNLKCQIGVWNQLIRSWQGIQRRYYKCEEYRPLAELFEEFREDDLAAYFYQVSDGLVNKKLFRRLADSQRSGYPVVFGLPIKRKETLIDVLIKFINQFVNQDIDMKILYVAPISLLILGSGWFVGSKTWQYVYANEAEKFLCEKSGSGENCPVIVLDGKAHYSFDEIKKIIPKVVNRVVEEQKQKGLLIPESTQSIEDSGSNKPGQNSDQQDIEGKVIGKLIQILGDKTLKYEDLNSTAKIEEKVKTQWVKAVYNYQVKGEIKQKITTPESPKEEECVSQIFVFCLQKNSKTEEIYSLETYLTKDINKKINPRPQQTQGSRVKIQELQEEIYS</sequence>
<accession>A0A1X4G3H3</accession>
<protein>
    <submittedName>
        <fullName evidence="1">Uncharacterized protein</fullName>
    </submittedName>
</protein>
<name>A0A1X4G3H3_9CYAN</name>
<comment type="caution">
    <text evidence="1">The sequence shown here is derived from an EMBL/GenBank/DDBJ whole genome shotgun (WGS) entry which is preliminary data.</text>
</comment>
<proteinExistence type="predicted"/>
<organism evidence="1 2">
    <name type="scientific">Cylindrospermopsis raciborskii CENA303</name>
    <dbReference type="NCBI Taxonomy" id="1170769"/>
    <lineage>
        <taxon>Bacteria</taxon>
        <taxon>Bacillati</taxon>
        <taxon>Cyanobacteriota</taxon>
        <taxon>Cyanophyceae</taxon>
        <taxon>Nostocales</taxon>
        <taxon>Aphanizomenonaceae</taxon>
        <taxon>Cylindrospermopsis</taxon>
    </lineage>
</organism>
<gene>
    <name evidence="1" type="ORF">B7O87_13690</name>
</gene>
<dbReference type="EMBL" id="NBYN01000059">
    <property type="protein sequence ID" value="OSO88147.1"/>
    <property type="molecule type" value="Genomic_DNA"/>
</dbReference>
<dbReference type="RefSeq" id="WP_085728970.1">
    <property type="nucleotide sequence ID" value="NZ_NBYN01000059.1"/>
</dbReference>